<dbReference type="Gramene" id="ONIVA01G24430.1">
    <property type="protein sequence ID" value="ONIVA01G24430.1"/>
    <property type="gene ID" value="ONIVA01G24430"/>
</dbReference>
<feature type="compositionally biased region" description="Basic residues" evidence="1">
    <location>
        <begin position="257"/>
        <end position="269"/>
    </location>
</feature>
<name>A0A0E0FP14_ORYNI</name>
<feature type="region of interest" description="Disordered" evidence="1">
    <location>
        <begin position="374"/>
        <end position="393"/>
    </location>
</feature>
<dbReference type="HOGENOM" id="CLU_371504_0_0_1"/>
<reference evidence="2" key="1">
    <citation type="submission" date="2015-04" db="UniProtKB">
        <authorList>
            <consortium name="EnsemblPlants"/>
        </authorList>
    </citation>
    <scope>IDENTIFICATION</scope>
    <source>
        <strain evidence="2">SL10</strain>
    </source>
</reference>
<reference evidence="2" key="2">
    <citation type="submission" date="2018-04" db="EMBL/GenBank/DDBJ databases">
        <title>OnivRS2 (Oryza nivara Reference Sequence Version 2).</title>
        <authorList>
            <person name="Zhang J."/>
            <person name="Kudrna D."/>
            <person name="Lee S."/>
            <person name="Talag J."/>
            <person name="Rajasekar S."/>
            <person name="Welchert J."/>
            <person name="Hsing Y.-I."/>
            <person name="Wing R.A."/>
        </authorList>
    </citation>
    <scope>NUCLEOTIDE SEQUENCE [LARGE SCALE GENOMIC DNA]</scope>
</reference>
<feature type="region of interest" description="Disordered" evidence="1">
    <location>
        <begin position="45"/>
        <end position="160"/>
    </location>
</feature>
<feature type="compositionally biased region" description="Basic and acidic residues" evidence="1">
    <location>
        <begin position="604"/>
        <end position="614"/>
    </location>
</feature>
<feature type="region of interest" description="Disordered" evidence="1">
    <location>
        <begin position="405"/>
        <end position="443"/>
    </location>
</feature>
<feature type="region of interest" description="Disordered" evidence="1">
    <location>
        <begin position="183"/>
        <end position="316"/>
    </location>
</feature>
<keyword evidence="3" id="KW-1185">Reference proteome</keyword>
<accession>A0A0E0FP14</accession>
<evidence type="ECO:0000313" key="3">
    <source>
        <dbReference type="Proteomes" id="UP000006591"/>
    </source>
</evidence>
<feature type="compositionally biased region" description="Basic and acidic residues" evidence="1">
    <location>
        <begin position="128"/>
        <end position="139"/>
    </location>
</feature>
<feature type="compositionally biased region" description="Low complexity" evidence="1">
    <location>
        <begin position="383"/>
        <end position="392"/>
    </location>
</feature>
<feature type="compositionally biased region" description="Polar residues" evidence="1">
    <location>
        <begin position="140"/>
        <end position="151"/>
    </location>
</feature>
<feature type="region of interest" description="Disordered" evidence="1">
    <location>
        <begin position="595"/>
        <end position="614"/>
    </location>
</feature>
<feature type="compositionally biased region" description="Pro residues" evidence="1">
    <location>
        <begin position="201"/>
        <end position="210"/>
    </location>
</feature>
<dbReference type="EnsemblPlants" id="ONIVA01G24430.1">
    <property type="protein sequence ID" value="ONIVA01G24430.1"/>
    <property type="gene ID" value="ONIVA01G24430"/>
</dbReference>
<evidence type="ECO:0000256" key="1">
    <source>
        <dbReference type="SAM" id="MobiDB-lite"/>
    </source>
</evidence>
<organism evidence="2">
    <name type="scientific">Oryza nivara</name>
    <name type="common">Indian wild rice</name>
    <name type="synonym">Oryza sativa f. spontanea</name>
    <dbReference type="NCBI Taxonomy" id="4536"/>
    <lineage>
        <taxon>Eukaryota</taxon>
        <taxon>Viridiplantae</taxon>
        <taxon>Streptophyta</taxon>
        <taxon>Embryophyta</taxon>
        <taxon>Tracheophyta</taxon>
        <taxon>Spermatophyta</taxon>
        <taxon>Magnoliopsida</taxon>
        <taxon>Liliopsida</taxon>
        <taxon>Poales</taxon>
        <taxon>Poaceae</taxon>
        <taxon>BOP clade</taxon>
        <taxon>Oryzoideae</taxon>
        <taxon>Oryzeae</taxon>
        <taxon>Oryzinae</taxon>
        <taxon>Oryza</taxon>
    </lineage>
</organism>
<proteinExistence type="predicted"/>
<feature type="compositionally biased region" description="Low complexity" evidence="1">
    <location>
        <begin position="298"/>
        <end position="313"/>
    </location>
</feature>
<protein>
    <submittedName>
        <fullName evidence="2">Uncharacterized protein</fullName>
    </submittedName>
</protein>
<evidence type="ECO:0000313" key="2">
    <source>
        <dbReference type="EnsemblPlants" id="ONIVA01G24430.1"/>
    </source>
</evidence>
<dbReference type="Proteomes" id="UP000006591">
    <property type="component" value="Chromosome 1"/>
</dbReference>
<sequence>MRNQLGGGGVNPLRVRKATTAVIVPWLFVPSGSSQLDTCDGCHCFSSLSLDPPPPKRGGKDRGRERPPLEMGEADEARGEGQPRQRRGRSVGPSLAPVPPPLLHGRRGRVDLATPPPSPAVLFAMGKGGKERKREREIKNPTNHTSLTASPPTAHPLPSTKPNRAIIAALSLSLRRAIIAASPVSSAPPPSPLHCAVSAPPLHPRLPTAPSPRLRAASPPAPPPSLASSPRRRPSLPHRAAAPRLPTTPPPLASPPRRLRASVPLHHRRPELPGSSSSDLLHPRRSLPSASPGHATDLLRATAGTPTPALPTTNKSNEPYLPHGLTSHRAPAPIHETESRYHRRSLALPASRHHRRLAGLLCAAALASPLRRLRAASPPAPPHRAVSAPPRRLSTRAAAVPRLLTAPSSLASPPCRRPSPPHHAAAPRLSTAPSPRLRAATSPSPGVARVVVLRSPSPAPISPVRVARPRHRSPPCHRWNTHARAADDEQLWLAAHTHFIEHVLSVLDFLSALYCGQINKARYSERHSQSYKISVGSPLCPECLVVWDNKLNFHLADIIFTYTAPVVIHDHTASPFCPSRKIALTAINLGKAPTSAQNTPCNDAQRKREETNAKQREYRAKKKAEANKVISPLIFTSQTPLSQTELLAKEKKDERNRKQREWRARSALKKAEEISKIDMISSFHASGTPGRHQRLQSCFLLDTFFPAAALLYTDGWPSLRKLVSFVTLSSRTGNRILPITSSTILIFRG</sequence>
<feature type="compositionally biased region" description="Basic and acidic residues" evidence="1">
    <location>
        <begin position="58"/>
        <end position="68"/>
    </location>
</feature>
<dbReference type="AlphaFoldDB" id="A0A0E0FP14"/>